<dbReference type="Proteomes" id="UP000322362">
    <property type="component" value="Unassembled WGS sequence"/>
</dbReference>
<keyword evidence="2" id="KW-1185">Reference proteome</keyword>
<accession>A0A5D4H6E2</accession>
<dbReference type="RefSeq" id="WP_148920123.1">
    <property type="nucleotide sequence ID" value="NZ_VTAV01000012.1"/>
</dbReference>
<sequence>MIENGRGHADYEKRWQKQGDELFTDIPAFTYPVISGRDAFFASSEANVIKGDHIRLNYINIGYELFSRKEVQVLPFERIQLFAVASNLGILWRANKDKIDPDNISIYPEQRTITIGLRSNF</sequence>
<evidence type="ECO:0008006" key="3">
    <source>
        <dbReference type="Google" id="ProtNLM"/>
    </source>
</evidence>
<name>A0A5D4H6E2_9SPHI</name>
<evidence type="ECO:0000313" key="2">
    <source>
        <dbReference type="Proteomes" id="UP000322362"/>
    </source>
</evidence>
<comment type="caution">
    <text evidence="1">The sequence shown here is derived from an EMBL/GenBank/DDBJ whole genome shotgun (WGS) entry which is preliminary data.</text>
</comment>
<organism evidence="1 2">
    <name type="scientific">Sphingobacterium phlebotomi</name>
    <dbReference type="NCBI Taxonomy" id="2605433"/>
    <lineage>
        <taxon>Bacteria</taxon>
        <taxon>Pseudomonadati</taxon>
        <taxon>Bacteroidota</taxon>
        <taxon>Sphingobacteriia</taxon>
        <taxon>Sphingobacteriales</taxon>
        <taxon>Sphingobacteriaceae</taxon>
        <taxon>Sphingobacterium</taxon>
    </lineage>
</organism>
<dbReference type="AlphaFoldDB" id="A0A5D4H6E2"/>
<dbReference type="EMBL" id="VTAV01000012">
    <property type="protein sequence ID" value="TYR34400.1"/>
    <property type="molecule type" value="Genomic_DNA"/>
</dbReference>
<protein>
    <recommendedName>
        <fullName evidence="3">TonB-dependent receptor-like beta-barrel domain-containing protein</fullName>
    </recommendedName>
</protein>
<gene>
    <name evidence="1" type="ORF">FXV77_15360</name>
</gene>
<reference evidence="1 2" key="1">
    <citation type="submission" date="2019-08" db="EMBL/GenBank/DDBJ databases">
        <title>Phlebobacter frassis gen. nov. sp. nov., a new member of family Sphingobacteriaceae isolated from sand fly rearing media.</title>
        <authorList>
            <person name="Kakumanu M.L."/>
            <person name="Marayati B.F."/>
            <person name="Wada-Katsumata A."/>
            <person name="Wasserberg G."/>
            <person name="Schal C."/>
            <person name="Apperson C.S."/>
            <person name="Ponnusamy L."/>
        </authorList>
    </citation>
    <scope>NUCLEOTIDE SEQUENCE [LARGE SCALE GENOMIC DNA]</scope>
    <source>
        <strain evidence="1 2">SSI9</strain>
    </source>
</reference>
<evidence type="ECO:0000313" key="1">
    <source>
        <dbReference type="EMBL" id="TYR34400.1"/>
    </source>
</evidence>
<proteinExistence type="predicted"/>